<name>A0AAX2LX25_VIBFL</name>
<dbReference type="Gene3D" id="3.20.20.450">
    <property type="entry name" value="EAL domain"/>
    <property type="match status" value="1"/>
</dbReference>
<keyword evidence="3" id="KW-1003">Cell membrane</keyword>
<gene>
    <name evidence="14" type="primary">ycgG_2</name>
    <name evidence="13" type="ORF">AL536_05640</name>
    <name evidence="14" type="ORF">NCTC11327_03152</name>
</gene>
<dbReference type="InterPro" id="IPR024744">
    <property type="entry name" value="CSS-motif_dom"/>
</dbReference>
<evidence type="ECO:0000256" key="1">
    <source>
        <dbReference type="ARBA" id="ARBA00004651"/>
    </source>
</evidence>
<evidence type="ECO:0000256" key="5">
    <source>
        <dbReference type="ARBA" id="ARBA00022692"/>
    </source>
</evidence>
<reference evidence="13" key="2">
    <citation type="submission" date="2018-01" db="EMBL/GenBank/DDBJ databases">
        <title>FDA dAtabase for Regulatory Grade micrObial Sequences (FDA-ARGOS): Supporting development and validation of Infectious Disease Dx tests.</title>
        <authorList>
            <person name="Hoffmann M."/>
            <person name="Allard M."/>
            <person name="Evans P."/>
            <person name="Brown E."/>
            <person name="Tallon L."/>
            <person name="Sadzewicz L."/>
            <person name="Sengamalay N."/>
            <person name="Ott S."/>
            <person name="Godinez A."/>
            <person name="Nagaraj S."/>
            <person name="Vyas G."/>
            <person name="Aluvathingal J."/>
            <person name="Nadendla S."/>
            <person name="Geyer C."/>
            <person name="Sichtig H."/>
        </authorList>
    </citation>
    <scope>NUCLEOTIDE SEQUENCE</scope>
    <source>
        <strain evidence="13">ATCC 33809</strain>
    </source>
</reference>
<evidence type="ECO:0000256" key="4">
    <source>
        <dbReference type="ARBA" id="ARBA00022636"/>
    </source>
</evidence>
<comment type="subcellular location">
    <subcellularLocation>
        <location evidence="1">Cell membrane</location>
        <topology evidence="1">Multi-pass membrane protein</topology>
    </subcellularLocation>
</comment>
<evidence type="ECO:0000256" key="2">
    <source>
        <dbReference type="ARBA" id="ARBA00012282"/>
    </source>
</evidence>
<evidence type="ECO:0000313" key="15">
    <source>
        <dbReference type="Proteomes" id="UP000057088"/>
    </source>
</evidence>
<evidence type="ECO:0000256" key="11">
    <source>
        <dbReference type="SAM" id="Phobius"/>
    </source>
</evidence>
<accession>A0AAX2LX25</accession>
<dbReference type="EC" id="3.1.4.52" evidence="2"/>
<sequence>MFLAAFALTLGILEVTTYYLQQDEQIRFAKEVLDEAEQATEQISDALHVANTIFQPSCDHATMTVIRQLVHENSEIYDIGLMEGESVLCSANWGVFDPVNVADKFQTAFKGYRFYTQVDHLFPVDDKYDLTRLNQFVTLTVPDQYQHLMQRMPKFRFSVESATDEHVFTQYTPGNDYGNPFPPLSIKTKTCSDRFNYCVHTHNAKAGLANYSAHVLLALLAIALLFSFLLAYSFWTFISRHNSIEHRFREALSQKKLYMEYQPVVTVKDKRIAGVESLVRWEDNHYGRVSPELFIGIAEKLSLYPQLAYFVAERSISEMAPILQENPDFSLGINIAAFELQDPQFLPFLSKLTLELSIQPSQIKIEITERIDLPLNELADFSRRAKSMGFMVVLDDFGTGVANLVWLTEMDFDFIKVDRVFVNALNYDMKRNIVRPVMDLITGLNKQVVFEGVETEHEFKIIEENCPWGYIQGWYFYKSMPKSELDAVLARDNA</sequence>
<proteinExistence type="predicted"/>
<dbReference type="PANTHER" id="PTHR33121:SF70">
    <property type="entry name" value="SIGNALING PROTEIN YKOW"/>
    <property type="match status" value="1"/>
</dbReference>
<dbReference type="Pfam" id="PF00563">
    <property type="entry name" value="EAL"/>
    <property type="match status" value="1"/>
</dbReference>
<dbReference type="KEGG" id="vfl:AL536_05640"/>
<dbReference type="GO" id="GO:0071111">
    <property type="term" value="F:cyclic-guanylate-specific phosphodiesterase activity"/>
    <property type="evidence" value="ECO:0007669"/>
    <property type="project" value="UniProtKB-EC"/>
</dbReference>
<feature type="coiled-coil region" evidence="10">
    <location>
        <begin position="19"/>
        <end position="46"/>
    </location>
</feature>
<keyword evidence="5 11" id="KW-0812">Transmembrane</keyword>
<keyword evidence="8 11" id="KW-0472">Membrane</keyword>
<evidence type="ECO:0000256" key="3">
    <source>
        <dbReference type="ARBA" id="ARBA00022475"/>
    </source>
</evidence>
<reference evidence="15" key="1">
    <citation type="submission" date="2015-12" db="EMBL/GenBank/DDBJ databases">
        <title>FDA dAtabase for Regulatory Grade micrObial Sequences (FDA-ARGOS): Supporting development and validation of Infectious Disease Dx tests.</title>
        <authorList>
            <person name="Hoffmann M."/>
            <person name="Allard M."/>
            <person name="Evans P."/>
            <person name="Brown E."/>
            <person name="Tallon L.J."/>
            <person name="Sadzewicz L."/>
            <person name="Sengamalay N."/>
            <person name="Ott S."/>
            <person name="Godinez A."/>
            <person name="Nagaraj S."/>
            <person name="Vyas G."/>
            <person name="Aluvathingal J."/>
            <person name="Nadendla S."/>
            <person name="Geyer C."/>
            <person name="Sichtig H."/>
        </authorList>
    </citation>
    <scope>NUCLEOTIDE SEQUENCE [LARGE SCALE GENOMIC DNA]</scope>
    <source>
        <strain evidence="15">ATCC 33809</strain>
    </source>
</reference>
<keyword evidence="6" id="KW-0378">Hydrolase</keyword>
<dbReference type="PANTHER" id="PTHR33121">
    <property type="entry name" value="CYCLIC DI-GMP PHOSPHODIESTERASE PDEF"/>
    <property type="match status" value="1"/>
</dbReference>
<dbReference type="SUPFAM" id="SSF141868">
    <property type="entry name" value="EAL domain-like"/>
    <property type="match status" value="1"/>
</dbReference>
<keyword evidence="15" id="KW-1185">Reference proteome</keyword>
<reference evidence="14 16" key="3">
    <citation type="submission" date="2018-06" db="EMBL/GenBank/DDBJ databases">
        <authorList>
            <consortium name="Pathogen Informatics"/>
            <person name="Doyle S."/>
        </authorList>
    </citation>
    <scope>NUCLEOTIDE SEQUENCE [LARGE SCALE GENOMIC DNA]</scope>
    <source>
        <strain evidence="14 16">NCTC11327</strain>
    </source>
</reference>
<dbReference type="EMBL" id="UHIP01000002">
    <property type="protein sequence ID" value="SUQ26292.1"/>
    <property type="molecule type" value="Genomic_DNA"/>
</dbReference>
<keyword evidence="10" id="KW-0175">Coiled coil</keyword>
<evidence type="ECO:0000256" key="7">
    <source>
        <dbReference type="ARBA" id="ARBA00022989"/>
    </source>
</evidence>
<evidence type="ECO:0000313" key="13">
    <source>
        <dbReference type="EMBL" id="AMF92943.1"/>
    </source>
</evidence>
<dbReference type="GO" id="GO:0005886">
    <property type="term" value="C:plasma membrane"/>
    <property type="evidence" value="ECO:0007669"/>
    <property type="project" value="UniProtKB-SubCell"/>
</dbReference>
<keyword evidence="4" id="KW-0973">c-di-GMP</keyword>
<dbReference type="Pfam" id="PF12792">
    <property type="entry name" value="CSS-motif"/>
    <property type="match status" value="1"/>
</dbReference>
<evidence type="ECO:0000256" key="10">
    <source>
        <dbReference type="SAM" id="Coils"/>
    </source>
</evidence>
<protein>
    <recommendedName>
        <fullName evidence="2">cyclic-guanylate-specific phosphodiesterase</fullName>
        <ecNumber evidence="2">3.1.4.52</ecNumber>
    </recommendedName>
</protein>
<evidence type="ECO:0000313" key="14">
    <source>
        <dbReference type="EMBL" id="SUQ26292.1"/>
    </source>
</evidence>
<evidence type="ECO:0000313" key="16">
    <source>
        <dbReference type="Proteomes" id="UP000254626"/>
    </source>
</evidence>
<dbReference type="PROSITE" id="PS50883">
    <property type="entry name" value="EAL"/>
    <property type="match status" value="1"/>
</dbReference>
<dbReference type="InterPro" id="IPR050706">
    <property type="entry name" value="Cyclic-di-GMP_PDE-like"/>
</dbReference>
<evidence type="ECO:0000256" key="8">
    <source>
        <dbReference type="ARBA" id="ARBA00023136"/>
    </source>
</evidence>
<dbReference type="EMBL" id="CP014034">
    <property type="protein sequence ID" value="AMF92943.1"/>
    <property type="molecule type" value="Genomic_DNA"/>
</dbReference>
<dbReference type="InterPro" id="IPR035919">
    <property type="entry name" value="EAL_sf"/>
</dbReference>
<dbReference type="InterPro" id="IPR001633">
    <property type="entry name" value="EAL_dom"/>
</dbReference>
<feature type="domain" description="EAL" evidence="12">
    <location>
        <begin position="241"/>
        <end position="493"/>
    </location>
</feature>
<evidence type="ECO:0000259" key="12">
    <source>
        <dbReference type="PROSITE" id="PS50883"/>
    </source>
</evidence>
<organism evidence="14 16">
    <name type="scientific">Vibrio fluvialis</name>
    <dbReference type="NCBI Taxonomy" id="676"/>
    <lineage>
        <taxon>Bacteria</taxon>
        <taxon>Pseudomonadati</taxon>
        <taxon>Pseudomonadota</taxon>
        <taxon>Gammaproteobacteria</taxon>
        <taxon>Vibrionales</taxon>
        <taxon>Vibrionaceae</taxon>
        <taxon>Vibrio</taxon>
    </lineage>
</organism>
<dbReference type="Proteomes" id="UP000057088">
    <property type="component" value="Chromosome 1"/>
</dbReference>
<comment type="catalytic activity">
    <reaction evidence="9">
        <text>3',3'-c-di-GMP + H2O = 5'-phosphoguanylyl(3'-&gt;5')guanosine + H(+)</text>
        <dbReference type="Rhea" id="RHEA:24902"/>
        <dbReference type="ChEBI" id="CHEBI:15377"/>
        <dbReference type="ChEBI" id="CHEBI:15378"/>
        <dbReference type="ChEBI" id="CHEBI:58754"/>
        <dbReference type="ChEBI" id="CHEBI:58805"/>
        <dbReference type="EC" id="3.1.4.52"/>
    </reaction>
</comment>
<evidence type="ECO:0000256" key="6">
    <source>
        <dbReference type="ARBA" id="ARBA00022801"/>
    </source>
</evidence>
<dbReference type="CDD" id="cd01948">
    <property type="entry name" value="EAL"/>
    <property type="match status" value="1"/>
</dbReference>
<dbReference type="Proteomes" id="UP000254626">
    <property type="component" value="Unassembled WGS sequence"/>
</dbReference>
<evidence type="ECO:0000256" key="9">
    <source>
        <dbReference type="ARBA" id="ARBA00034290"/>
    </source>
</evidence>
<dbReference type="AlphaFoldDB" id="A0AAX2LX25"/>
<feature type="transmembrane region" description="Helical" evidence="11">
    <location>
        <begin position="215"/>
        <end position="238"/>
    </location>
</feature>
<keyword evidence="7 11" id="KW-1133">Transmembrane helix</keyword>
<dbReference type="SMART" id="SM00052">
    <property type="entry name" value="EAL"/>
    <property type="match status" value="1"/>
</dbReference>